<dbReference type="RefSeq" id="WP_096484230.1">
    <property type="nucleotide sequence ID" value="NZ_AP014809.1"/>
</dbReference>
<accession>A0A160PDZ1</accession>
<name>A0A160PDZ1_9HYPH</name>
<dbReference type="AlphaFoldDB" id="A0A160PDZ1"/>
<evidence type="ECO:0000313" key="1">
    <source>
        <dbReference type="EMBL" id="BAU89781.1"/>
    </source>
</evidence>
<evidence type="ECO:0000313" key="2">
    <source>
        <dbReference type="Proteomes" id="UP000218288"/>
    </source>
</evidence>
<reference evidence="1 2" key="1">
    <citation type="journal article" date="2016" name="Genome Announc.">
        <title>Complete Genome Sequence of Methylobacterium populi P-1M, Isolated from Pink-Pigmented Household Biofilm.</title>
        <authorList>
            <person name="Morohoshi T."/>
            <person name="Ikeda T."/>
        </authorList>
    </citation>
    <scope>NUCLEOTIDE SEQUENCE [LARGE SCALE GENOMIC DNA]</scope>
    <source>
        <strain evidence="1 2">P-1M</strain>
    </source>
</reference>
<proteinExistence type="predicted"/>
<protein>
    <submittedName>
        <fullName evidence="1">Uncharacterized protein</fullName>
    </submittedName>
</protein>
<dbReference type="Proteomes" id="UP000218288">
    <property type="component" value="Chromosome"/>
</dbReference>
<sequence>MAENALDDALADLVEAFGSFSEAELQAFLDATPCSEAPLTVPPSKRIVFDWLTPAGVAPSEVLGVVQAARA</sequence>
<organism evidence="1 2">
    <name type="scientific">Methylorubrum populi</name>
    <dbReference type="NCBI Taxonomy" id="223967"/>
    <lineage>
        <taxon>Bacteria</taxon>
        <taxon>Pseudomonadati</taxon>
        <taxon>Pseudomonadota</taxon>
        <taxon>Alphaproteobacteria</taxon>
        <taxon>Hyphomicrobiales</taxon>
        <taxon>Methylobacteriaceae</taxon>
        <taxon>Methylorubrum</taxon>
    </lineage>
</organism>
<gene>
    <name evidence="1" type="ORF">MPPM_1176</name>
</gene>
<dbReference type="EMBL" id="AP014809">
    <property type="protein sequence ID" value="BAU89781.1"/>
    <property type="molecule type" value="Genomic_DNA"/>
</dbReference>
<dbReference type="OrthoDB" id="8005392at2"/>